<evidence type="ECO:0000313" key="2">
    <source>
        <dbReference type="EMBL" id="AFD27762.1"/>
    </source>
</evidence>
<sequence length="170" mass="18848">MTLPPESPDPRNAGKILKAARKALGLTQGQVIEAVGIPNQSYLSALENGRYNVANSEYFPALAQLLRLSIDQVREINPSAVITLAPEPPARRPGPPVSVAPVVPFRETRITIPRELQEMVEKHGDAYPVLKTEQMQRMLAAPRNFGGAEVGPQTSEDWFDYWMANKRFLT</sequence>
<reference evidence="2 3" key="1">
    <citation type="journal article" date="2012" name="PLoS ONE">
        <title>Genome sequence and transcriptome analysis of the radioresistant bacterium Deinococcus gobiensis: insights into the extreme environmental adaptations.</title>
        <authorList>
            <person name="Yuan M."/>
            <person name="Chen M."/>
            <person name="Zhang W."/>
            <person name="Lu W."/>
            <person name="Wang J."/>
            <person name="Yang M."/>
            <person name="Zhao P."/>
            <person name="Tang R."/>
            <person name="Li X."/>
            <person name="Hao Y."/>
            <person name="Zhou Z."/>
            <person name="Zhan Y."/>
            <person name="Yu H."/>
            <person name="Teng C."/>
            <person name="Yan Y."/>
            <person name="Ping S."/>
            <person name="Wang Y."/>
            <person name="Lin M."/>
        </authorList>
    </citation>
    <scope>NUCLEOTIDE SEQUENCE [LARGE SCALE GENOMIC DNA]</scope>
    <source>
        <strain evidence="3">DSM 21396 / JCM 16679 / CGMCC 1.7299 / I-0</strain>
        <plasmid evidence="2">P2</plasmid>
    </source>
</reference>
<dbReference type="KEGG" id="dgo:DGo_PB0493"/>
<dbReference type="GO" id="GO:0003677">
    <property type="term" value="F:DNA binding"/>
    <property type="evidence" value="ECO:0007669"/>
    <property type="project" value="InterPro"/>
</dbReference>
<accession>H8H2L5</accession>
<dbReference type="AlphaFoldDB" id="H8H2L5"/>
<proteinExistence type="predicted"/>
<dbReference type="InterPro" id="IPR001387">
    <property type="entry name" value="Cro/C1-type_HTH"/>
</dbReference>
<dbReference type="Proteomes" id="UP000007575">
    <property type="component" value="Plasmid P2"/>
</dbReference>
<keyword evidence="2" id="KW-0614">Plasmid</keyword>
<dbReference type="Pfam" id="PF13560">
    <property type="entry name" value="HTH_31"/>
    <property type="match status" value="1"/>
</dbReference>
<keyword evidence="3" id="KW-1185">Reference proteome</keyword>
<dbReference type="PROSITE" id="PS50943">
    <property type="entry name" value="HTH_CROC1"/>
    <property type="match status" value="1"/>
</dbReference>
<evidence type="ECO:0000259" key="1">
    <source>
        <dbReference type="PROSITE" id="PS50943"/>
    </source>
</evidence>
<protein>
    <recommendedName>
        <fullName evidence="1">HTH cro/C1-type domain-containing protein</fullName>
    </recommendedName>
</protein>
<geneLocation type="plasmid" evidence="2 3">
    <name>P2</name>
</geneLocation>
<feature type="domain" description="HTH cro/C1-type" evidence="1">
    <location>
        <begin position="17"/>
        <end position="73"/>
    </location>
</feature>
<dbReference type="HOGENOM" id="CLU_1568154_0_0_0"/>
<dbReference type="InterPro" id="IPR010982">
    <property type="entry name" value="Lambda_DNA-bd_dom_sf"/>
</dbReference>
<dbReference type="Gene3D" id="1.10.260.40">
    <property type="entry name" value="lambda repressor-like DNA-binding domains"/>
    <property type="match status" value="1"/>
</dbReference>
<gene>
    <name evidence="2" type="ordered locus">DGo_PB0493</name>
</gene>
<evidence type="ECO:0000313" key="3">
    <source>
        <dbReference type="Proteomes" id="UP000007575"/>
    </source>
</evidence>
<name>H8H2L5_DEIGI</name>
<dbReference type="SUPFAM" id="SSF47413">
    <property type="entry name" value="lambda repressor-like DNA-binding domains"/>
    <property type="match status" value="1"/>
</dbReference>
<dbReference type="SMART" id="SM00530">
    <property type="entry name" value="HTH_XRE"/>
    <property type="match status" value="1"/>
</dbReference>
<dbReference type="RefSeq" id="WP_014686854.1">
    <property type="nucleotide sequence ID" value="NC_017791.1"/>
</dbReference>
<dbReference type="EMBL" id="CP002193">
    <property type="protein sequence ID" value="AFD27762.1"/>
    <property type="molecule type" value="Genomic_DNA"/>
</dbReference>
<dbReference type="CDD" id="cd00093">
    <property type="entry name" value="HTH_XRE"/>
    <property type="match status" value="1"/>
</dbReference>
<organism evidence="2 3">
    <name type="scientific">Deinococcus gobiensis (strain DSM 21396 / JCM 16679 / CGMCC 1.7299 / I-0)</name>
    <dbReference type="NCBI Taxonomy" id="745776"/>
    <lineage>
        <taxon>Bacteria</taxon>
        <taxon>Thermotogati</taxon>
        <taxon>Deinococcota</taxon>
        <taxon>Deinococci</taxon>
        <taxon>Deinococcales</taxon>
        <taxon>Deinococcaceae</taxon>
        <taxon>Deinococcus</taxon>
    </lineage>
</organism>